<dbReference type="OrthoDB" id="5244165at2759"/>
<evidence type="ECO:0000313" key="3">
    <source>
        <dbReference type="EMBL" id="POS75016.1"/>
    </source>
</evidence>
<organism evidence="3 4">
    <name type="scientific">Diaporthe helianthi</name>
    <dbReference type="NCBI Taxonomy" id="158607"/>
    <lineage>
        <taxon>Eukaryota</taxon>
        <taxon>Fungi</taxon>
        <taxon>Dikarya</taxon>
        <taxon>Ascomycota</taxon>
        <taxon>Pezizomycotina</taxon>
        <taxon>Sordariomycetes</taxon>
        <taxon>Sordariomycetidae</taxon>
        <taxon>Diaporthales</taxon>
        <taxon>Diaporthaceae</taxon>
        <taxon>Diaporthe</taxon>
    </lineage>
</organism>
<sequence length="387" mass="43483">MLEKPIHVKNLESNVESLLEDIRPLYRCNRNKTYHGEEIIPHEVREQVLALHGEDGVREYNFCREATEGAEALHDALCDIELDAKMAAEYKYHEAGWNHCVHTPLLKLIFTSKPWGQQQHQPGHTNSADPPGGRPARTRVVPVMSTAIVPAYLPAKHSRLSNLTTSATDLFSGSGLESWTSSASSTTSSGTGQTYGGRGDSKKVDYVIVMDTADSTPLRNFFSVFVYEEALEQETLPHVNHVMYPPLQWSPIACSIETKVEATANDPMLQLGTWVGSWHKRMGKLRQYLLEKIPSLQPNPLDDRLASTLLIEVVNNEWRLYFACDQGVSISLYGPLSIGSTKDTREAYTLVAVLRAVREWTETTFYESLERWFFCKDLGPRLGGWGT</sequence>
<feature type="domain" description="PD-(D/E)XK nuclease-like" evidence="2">
    <location>
        <begin position="64"/>
        <end position="365"/>
    </location>
</feature>
<gene>
    <name evidence="3" type="ORF">DHEL01_v206597</name>
</gene>
<dbReference type="Proteomes" id="UP000094444">
    <property type="component" value="Unassembled WGS sequence"/>
</dbReference>
<evidence type="ECO:0000313" key="4">
    <source>
        <dbReference type="Proteomes" id="UP000094444"/>
    </source>
</evidence>
<dbReference type="InterPro" id="IPR046797">
    <property type="entry name" value="PDDEXK_12"/>
</dbReference>
<dbReference type="InParanoid" id="A0A2P5HXN6"/>
<dbReference type="STRING" id="158607.A0A2P5HXN6"/>
<keyword evidence="4" id="KW-1185">Reference proteome</keyword>
<dbReference type="Pfam" id="PF20516">
    <property type="entry name" value="PDDEXK_12"/>
    <property type="match status" value="1"/>
</dbReference>
<dbReference type="AlphaFoldDB" id="A0A2P5HXN6"/>
<dbReference type="EMBL" id="MAVT02000543">
    <property type="protein sequence ID" value="POS75016.1"/>
    <property type="molecule type" value="Genomic_DNA"/>
</dbReference>
<name>A0A2P5HXN6_DIAHE</name>
<evidence type="ECO:0000259" key="2">
    <source>
        <dbReference type="Pfam" id="PF20516"/>
    </source>
</evidence>
<feature type="region of interest" description="Disordered" evidence="1">
    <location>
        <begin position="178"/>
        <end position="197"/>
    </location>
</feature>
<proteinExistence type="predicted"/>
<evidence type="ECO:0000256" key="1">
    <source>
        <dbReference type="SAM" id="MobiDB-lite"/>
    </source>
</evidence>
<feature type="compositionally biased region" description="Polar residues" evidence="1">
    <location>
        <begin position="116"/>
        <end position="128"/>
    </location>
</feature>
<accession>A0A2P5HXN6</accession>
<feature type="compositionally biased region" description="Low complexity" evidence="1">
    <location>
        <begin position="178"/>
        <end position="192"/>
    </location>
</feature>
<feature type="region of interest" description="Disordered" evidence="1">
    <location>
        <begin position="116"/>
        <end position="138"/>
    </location>
</feature>
<comment type="caution">
    <text evidence="3">The sequence shown here is derived from an EMBL/GenBank/DDBJ whole genome shotgun (WGS) entry which is preliminary data.</text>
</comment>
<reference evidence="3" key="1">
    <citation type="submission" date="2017-09" db="EMBL/GenBank/DDBJ databases">
        <title>Polyketide synthases of a Diaporthe helianthi virulent isolate.</title>
        <authorList>
            <person name="Baroncelli R."/>
        </authorList>
    </citation>
    <scope>NUCLEOTIDE SEQUENCE [LARGE SCALE GENOMIC DNA]</scope>
    <source>
        <strain evidence="3">7/96</strain>
    </source>
</reference>
<protein>
    <recommendedName>
        <fullName evidence="2">PD-(D/E)XK nuclease-like domain-containing protein</fullName>
    </recommendedName>
</protein>